<comment type="caution">
    <text evidence="1">The sequence shown here is derived from an EMBL/GenBank/DDBJ whole genome shotgun (WGS) entry which is preliminary data.</text>
</comment>
<reference evidence="1" key="1">
    <citation type="submission" date="2021-08" db="EMBL/GenBank/DDBJ databases">
        <authorList>
            <person name="Stevens D.C."/>
        </authorList>
    </citation>
    <scope>NUCLEOTIDE SEQUENCE</scope>
    <source>
        <strain evidence="1">DSM 53165</strain>
    </source>
</reference>
<organism evidence="1 2">
    <name type="scientific">Nannocystis pusilla</name>
    <dbReference type="NCBI Taxonomy" id="889268"/>
    <lineage>
        <taxon>Bacteria</taxon>
        <taxon>Pseudomonadati</taxon>
        <taxon>Myxococcota</taxon>
        <taxon>Polyangia</taxon>
        <taxon>Nannocystales</taxon>
        <taxon>Nannocystaceae</taxon>
        <taxon>Nannocystis</taxon>
    </lineage>
</organism>
<protein>
    <submittedName>
        <fullName evidence="1">Uncharacterized protein</fullName>
    </submittedName>
</protein>
<gene>
    <name evidence="1" type="ORF">K7C98_20910</name>
</gene>
<evidence type="ECO:0000313" key="1">
    <source>
        <dbReference type="EMBL" id="MBZ5711709.1"/>
    </source>
</evidence>
<dbReference type="EMBL" id="JAIRAU010000027">
    <property type="protein sequence ID" value="MBZ5711709.1"/>
    <property type="molecule type" value="Genomic_DNA"/>
</dbReference>
<accession>A0ABS7TU28</accession>
<evidence type="ECO:0000313" key="2">
    <source>
        <dbReference type="Proteomes" id="UP001139031"/>
    </source>
</evidence>
<keyword evidence="2" id="KW-1185">Reference proteome</keyword>
<proteinExistence type="predicted"/>
<dbReference type="RefSeq" id="WP_224193470.1">
    <property type="nucleotide sequence ID" value="NZ_JAIRAU010000027.1"/>
</dbReference>
<name>A0ABS7TU28_9BACT</name>
<dbReference type="Proteomes" id="UP001139031">
    <property type="component" value="Unassembled WGS sequence"/>
</dbReference>
<sequence>MANLTSAEIASATAQLQREFRARQAQIAAAEAAGEVVPYAPERTDDDGGFEVVGGHTPIAPAGLVRTK</sequence>